<dbReference type="PRINTS" id="PR01806">
    <property type="entry name" value="VIRFACTRMVIN"/>
</dbReference>
<evidence type="ECO:0008006" key="10">
    <source>
        <dbReference type="Google" id="ProtNLM"/>
    </source>
</evidence>
<keyword evidence="7 8" id="KW-0472">Membrane</keyword>
<feature type="transmembrane region" description="Helical" evidence="8">
    <location>
        <begin position="230"/>
        <end position="252"/>
    </location>
</feature>
<feature type="transmembrane region" description="Helical" evidence="8">
    <location>
        <begin position="149"/>
        <end position="169"/>
    </location>
</feature>
<gene>
    <name evidence="9" type="ORF">S06H3_48006</name>
</gene>
<feature type="transmembrane region" description="Helical" evidence="8">
    <location>
        <begin position="12"/>
        <end position="30"/>
    </location>
</feature>
<dbReference type="InterPro" id="IPR004268">
    <property type="entry name" value="MurJ"/>
</dbReference>
<dbReference type="PANTHER" id="PTHR47019">
    <property type="entry name" value="LIPID II FLIPPASE MURJ"/>
    <property type="match status" value="1"/>
</dbReference>
<dbReference type="PANTHER" id="PTHR47019:SF1">
    <property type="entry name" value="LIPID II FLIPPASE MURJ"/>
    <property type="match status" value="1"/>
</dbReference>
<keyword evidence="3 8" id="KW-0812">Transmembrane</keyword>
<feature type="transmembrane region" description="Helical" evidence="8">
    <location>
        <begin position="190"/>
        <end position="210"/>
    </location>
</feature>
<accession>X1N3Q1</accession>
<dbReference type="GO" id="GO:0034204">
    <property type="term" value="P:lipid translocation"/>
    <property type="evidence" value="ECO:0007669"/>
    <property type="project" value="TreeGrafter"/>
</dbReference>
<dbReference type="GO" id="GO:0005886">
    <property type="term" value="C:plasma membrane"/>
    <property type="evidence" value="ECO:0007669"/>
    <property type="project" value="UniProtKB-SubCell"/>
</dbReference>
<comment type="subcellular location">
    <subcellularLocation>
        <location evidence="1">Cell membrane</location>
        <topology evidence="1">Multi-pass membrane protein</topology>
    </subcellularLocation>
</comment>
<dbReference type="GO" id="GO:0009252">
    <property type="term" value="P:peptidoglycan biosynthetic process"/>
    <property type="evidence" value="ECO:0007669"/>
    <property type="project" value="UniProtKB-KW"/>
</dbReference>
<dbReference type="InterPro" id="IPR051050">
    <property type="entry name" value="Lipid_II_flippase_MurJ/MviN"/>
</dbReference>
<evidence type="ECO:0000256" key="8">
    <source>
        <dbReference type="SAM" id="Phobius"/>
    </source>
</evidence>
<dbReference type="GO" id="GO:0008360">
    <property type="term" value="P:regulation of cell shape"/>
    <property type="evidence" value="ECO:0007669"/>
    <property type="project" value="UniProtKB-KW"/>
</dbReference>
<evidence type="ECO:0000256" key="5">
    <source>
        <dbReference type="ARBA" id="ARBA00022984"/>
    </source>
</evidence>
<feature type="non-terminal residue" evidence="9">
    <location>
        <position position="255"/>
    </location>
</feature>
<feature type="transmembrane region" description="Helical" evidence="8">
    <location>
        <begin position="36"/>
        <end position="58"/>
    </location>
</feature>
<evidence type="ECO:0000256" key="6">
    <source>
        <dbReference type="ARBA" id="ARBA00022989"/>
    </source>
</evidence>
<organism evidence="9">
    <name type="scientific">marine sediment metagenome</name>
    <dbReference type="NCBI Taxonomy" id="412755"/>
    <lineage>
        <taxon>unclassified sequences</taxon>
        <taxon>metagenomes</taxon>
        <taxon>ecological metagenomes</taxon>
    </lineage>
</organism>
<evidence type="ECO:0000256" key="2">
    <source>
        <dbReference type="ARBA" id="ARBA00022475"/>
    </source>
</evidence>
<evidence type="ECO:0000256" key="1">
    <source>
        <dbReference type="ARBA" id="ARBA00004651"/>
    </source>
</evidence>
<evidence type="ECO:0000256" key="4">
    <source>
        <dbReference type="ARBA" id="ARBA00022960"/>
    </source>
</evidence>
<proteinExistence type="predicted"/>
<dbReference type="Pfam" id="PF03023">
    <property type="entry name" value="MurJ"/>
    <property type="match status" value="1"/>
</dbReference>
<keyword evidence="5" id="KW-0573">Peptidoglycan synthesis</keyword>
<reference evidence="9" key="1">
    <citation type="journal article" date="2014" name="Front. Microbiol.">
        <title>High frequency of phylogenetically diverse reductive dehalogenase-homologous genes in deep subseafloor sedimentary metagenomes.</title>
        <authorList>
            <person name="Kawai M."/>
            <person name="Futagami T."/>
            <person name="Toyoda A."/>
            <person name="Takaki Y."/>
            <person name="Nishi S."/>
            <person name="Hori S."/>
            <person name="Arai W."/>
            <person name="Tsubouchi T."/>
            <person name="Morono Y."/>
            <person name="Uchiyama I."/>
            <person name="Ito T."/>
            <person name="Fujiyama A."/>
            <person name="Inagaki F."/>
            <person name="Takami H."/>
        </authorList>
    </citation>
    <scope>NUCLEOTIDE SEQUENCE</scope>
    <source>
        <strain evidence="9">Expedition CK06-06</strain>
    </source>
</reference>
<keyword evidence="2" id="KW-1003">Cell membrane</keyword>
<dbReference type="EMBL" id="BARV01030202">
    <property type="protein sequence ID" value="GAI38647.1"/>
    <property type="molecule type" value="Genomic_DNA"/>
</dbReference>
<dbReference type="GO" id="GO:0015648">
    <property type="term" value="F:lipid-linked peptidoglycan transporter activity"/>
    <property type="evidence" value="ECO:0007669"/>
    <property type="project" value="TreeGrafter"/>
</dbReference>
<evidence type="ECO:0000313" key="9">
    <source>
        <dbReference type="EMBL" id="GAI38647.1"/>
    </source>
</evidence>
<evidence type="ECO:0000256" key="3">
    <source>
        <dbReference type="ARBA" id="ARBA00022692"/>
    </source>
</evidence>
<keyword evidence="6 8" id="KW-1133">Transmembrane helix</keyword>
<evidence type="ECO:0000256" key="7">
    <source>
        <dbReference type="ARBA" id="ARBA00023136"/>
    </source>
</evidence>
<name>X1N3Q1_9ZZZZ</name>
<protein>
    <recommendedName>
        <fullName evidence="10">Murein biosynthesis integral membrane protein MurJ</fullName>
    </recommendedName>
</protein>
<comment type="caution">
    <text evidence="9">The sequence shown here is derived from an EMBL/GenBank/DDBJ whole genome shotgun (WGS) entry which is preliminary data.</text>
</comment>
<keyword evidence="4" id="KW-0133">Cell shape</keyword>
<feature type="transmembrane region" description="Helical" evidence="8">
    <location>
        <begin position="65"/>
        <end position="85"/>
    </location>
</feature>
<dbReference type="AlphaFoldDB" id="X1N3Q1"/>
<sequence>NQQSLAVLLTKVMFFSLLFMSLTAVVSALLNSYESFVPPAFSTVIWNVLTILVFLMFYKRYGIKSFAIGIVIGTIGQFLFILPFLRGRGFRYELDMDINNEGVKDVMLLSFPVILSLGSAQLNDVINKLFALSISGGETTILKYSLTMWFFPVGIFAVAISTIIFPRISRQAATNQIENLKDTFLTGAKLVNFLLIPSSLGIIFLANPIVKLLFERGEFTSDNTISTATVLSYLALSLVPYGIVLILNRTFFALK</sequence>
<feature type="non-terminal residue" evidence="9">
    <location>
        <position position="1"/>
    </location>
</feature>